<dbReference type="Gene3D" id="3.40.390.10">
    <property type="entry name" value="Collagenase (Catalytic Domain)"/>
    <property type="match status" value="1"/>
</dbReference>
<evidence type="ECO:0000256" key="7">
    <source>
        <dbReference type="ARBA" id="ARBA00023180"/>
    </source>
</evidence>
<dbReference type="Proteomes" id="UP000596742">
    <property type="component" value="Unassembled WGS sequence"/>
</dbReference>
<proteinExistence type="predicted"/>
<keyword evidence="4 8" id="KW-0862">Zinc</keyword>
<evidence type="ECO:0000256" key="2">
    <source>
        <dbReference type="ARBA" id="ARBA00022723"/>
    </source>
</evidence>
<feature type="binding site" evidence="8">
    <location>
        <position position="130"/>
    </location>
    <ligand>
        <name>Zn(2+)</name>
        <dbReference type="ChEBI" id="CHEBI:29105"/>
        <note>catalytic</note>
    </ligand>
</feature>
<dbReference type="GO" id="GO:0046872">
    <property type="term" value="F:metal ion binding"/>
    <property type="evidence" value="ECO:0007669"/>
    <property type="project" value="UniProtKB-KW"/>
</dbReference>
<evidence type="ECO:0000259" key="11">
    <source>
        <dbReference type="PROSITE" id="PS50024"/>
    </source>
</evidence>
<evidence type="ECO:0000256" key="10">
    <source>
        <dbReference type="SAM" id="Phobius"/>
    </source>
</evidence>
<evidence type="ECO:0000256" key="8">
    <source>
        <dbReference type="PROSITE-ProRule" id="PRU00276"/>
    </source>
</evidence>
<evidence type="ECO:0000313" key="14">
    <source>
        <dbReference type="Proteomes" id="UP000596742"/>
    </source>
</evidence>
<feature type="domain" description="SEA" evidence="11">
    <location>
        <begin position="1102"/>
        <end position="1215"/>
    </location>
</feature>
<accession>A0A8B6HRI6</accession>
<evidence type="ECO:0008006" key="15">
    <source>
        <dbReference type="Google" id="ProtNLM"/>
    </source>
</evidence>
<keyword evidence="3" id="KW-0378">Hydrolase</keyword>
<comment type="caution">
    <text evidence="8">Lacks conserved residue(s) required for the propagation of feature annotation.</text>
</comment>
<gene>
    <name evidence="13" type="ORF">MGAL_10B044856</name>
</gene>
<feature type="compositionally biased region" description="Low complexity" evidence="9">
    <location>
        <begin position="721"/>
        <end position="785"/>
    </location>
</feature>
<sequence>MDGMFKNIQTSSYTFDIVFAGIVIAQTPSDASWTETIKVTSVTPNQVDASIALGNFQTWNNNPPFSLPGHDHAMLFTRYHLRLGSGGIAGLAYVSQVCTSVSQSIVAYGFNFLMISVASHELGHCLSSQHDGDGNGCSGSDSYIMASGIGPQTKPATATHPWIFSSCSTAYFTNYINSLDSAGNNCMKTLSPEFDPTGLTPYDQQLAGQLFSADEQCAQIGGTGSSLCYSLYYGDFSTICTVLWCSNPAGGNCNGAIGGDGTHCGDKKWCISGVCTSDSNAPPADDETCLYGDVKGKIFTNGWTCEDMVREAPGYCSSVRTSCCASCALFPTTTLEPTTDADQQCVRLRGTGSHLCRSPYGGDFSTICTRLWCADTAGNGNCHGHGGGVNGTLCGNKKWCISGVCTSDSNAPAGVETCLYGDKRGVIFSNGWTCEDMVRNAPGYCSSTTACCASCAPPTTTSTTTPATTTTDSNTTAATPSVVTITSPTTTTLVTTTVQTTTDADQQCVQNRGTGSYLCRSPYSGDFSTICTRLWCADTAGNGNCHGHSGGVNKTLCGNKKWCMSGVCTSDSNAPAGVETCLYGDKRGVIFSNGWTCKDMVRNAPSYCSSTTACCASCAPPTTPSTTTPTMTTTTPTTTTTTLTTTTKTPAKTTTTPASITTTPTMTTNIPTTTTLATTTKTNTPTTSTIQSTTKETSTTVQLTKTNETTSTVQPTADKPTTTVQSTLTERTTTTVQPTTIKKTTTTVQPPTSDETPTTVQPTIFEETTTTVQPTTTKETTTTVQSHTSKEMTIPGQPPTSEEATTIVKPQSSEKTTTAVQTPTSKGTTTTVQPTTTKETTTTVQPLTSKETTTTVQPSTSKGTTTTVQPSTTTETTTTVQPLTSEETTTTGQPPTSEETITTVQPPTSEETTTTVQAPTSIETTSTVQPTSNAETTSTSQPSTSEVSATIRPTTIEETSTTVHLTKTDETTTIVQQITTDKNVTTVQPPTTTAQTSTTERITITFQPTTKEQTTTTVNPISTEHTAISGQRASTEQTIATVLPTTKERRTTVQLSITDKTTKVQHTTTEQTTTTVQPATMTTKPTTTSKTTSQPSQPSVTIEYKYTCRLRLMITVTISLTDTTTEEYQSLFNEVLIALTNYYRQSRSCKQSFRRIVLISIRAGSLIPEYEVYLDEPSPGDVIAAGYDLTTGNGNLTIGNETVEAETSSVTTNNQTSTVTSADNLCDAFNQISSCPDNYGCRINSSTNAPYCALKMIEMDNYSLILQLAVGIPMAFLLFVLIVLLYIVCKSHRQRQTKTKYIEEDLDKPVPKEKSLFAGNMAKRYHGSKSFLPFGGYWDNGSFDYHEDIDRTSYLGIKSNFSDHNRSSTDDYFTQGQRNSYTTN</sequence>
<feature type="active site" evidence="8">
    <location>
        <position position="121"/>
    </location>
</feature>
<feature type="region of interest" description="Disordered" evidence="9">
    <location>
        <begin position="624"/>
        <end position="955"/>
    </location>
</feature>
<dbReference type="OrthoDB" id="7695528at2759"/>
<dbReference type="InterPro" id="IPR000082">
    <property type="entry name" value="SEA_dom"/>
</dbReference>
<feature type="compositionally biased region" description="Polar residues" evidence="9">
    <location>
        <begin position="799"/>
        <end position="819"/>
    </location>
</feature>
<dbReference type="EMBL" id="UYJE01010414">
    <property type="protein sequence ID" value="VDI82939.1"/>
    <property type="molecule type" value="Genomic_DNA"/>
</dbReference>
<keyword evidence="2 8" id="KW-0479">Metal-binding</keyword>
<keyword evidence="6" id="KW-1015">Disulfide bond</keyword>
<feature type="compositionally biased region" description="Polar residues" evidence="9">
    <location>
        <begin position="901"/>
        <end position="935"/>
    </location>
</feature>
<dbReference type="Pfam" id="PF01421">
    <property type="entry name" value="Reprolysin"/>
    <property type="match status" value="1"/>
</dbReference>
<dbReference type="GO" id="GO:0004222">
    <property type="term" value="F:metalloendopeptidase activity"/>
    <property type="evidence" value="ECO:0007669"/>
    <property type="project" value="InterPro"/>
</dbReference>
<keyword evidence="7" id="KW-0325">Glycoprotein</keyword>
<dbReference type="InterPro" id="IPR001590">
    <property type="entry name" value="Peptidase_M12B"/>
</dbReference>
<keyword evidence="10" id="KW-0812">Transmembrane</keyword>
<evidence type="ECO:0000259" key="12">
    <source>
        <dbReference type="PROSITE" id="PS50215"/>
    </source>
</evidence>
<evidence type="ECO:0000256" key="9">
    <source>
        <dbReference type="SAM" id="MobiDB-lite"/>
    </source>
</evidence>
<dbReference type="InterPro" id="IPR041645">
    <property type="entry name" value="ADAMTS_CR_2"/>
</dbReference>
<feature type="compositionally biased region" description="Polar residues" evidence="9">
    <location>
        <begin position="946"/>
        <end position="955"/>
    </location>
</feature>
<evidence type="ECO:0000256" key="3">
    <source>
        <dbReference type="ARBA" id="ARBA00022801"/>
    </source>
</evidence>
<evidence type="ECO:0000256" key="5">
    <source>
        <dbReference type="ARBA" id="ARBA00023049"/>
    </source>
</evidence>
<keyword evidence="5" id="KW-0482">Metalloprotease</keyword>
<evidence type="ECO:0000256" key="4">
    <source>
        <dbReference type="ARBA" id="ARBA00022833"/>
    </source>
</evidence>
<feature type="compositionally biased region" description="Low complexity" evidence="9">
    <location>
        <begin position="936"/>
        <end position="945"/>
    </location>
</feature>
<keyword evidence="10" id="KW-1133">Transmembrane helix</keyword>
<feature type="binding site" evidence="8">
    <location>
        <position position="120"/>
    </location>
    <ligand>
        <name>Zn(2+)</name>
        <dbReference type="ChEBI" id="CHEBI:29105"/>
        <note>catalytic</note>
    </ligand>
</feature>
<evidence type="ECO:0000256" key="1">
    <source>
        <dbReference type="ARBA" id="ARBA00022670"/>
    </source>
</evidence>
<feature type="binding site" evidence="8">
    <location>
        <position position="124"/>
    </location>
    <ligand>
        <name>Zn(2+)</name>
        <dbReference type="ChEBI" id="CHEBI:29105"/>
        <note>catalytic</note>
    </ligand>
</feature>
<dbReference type="InterPro" id="IPR024079">
    <property type="entry name" value="MetalloPept_cat_dom_sf"/>
</dbReference>
<feature type="compositionally biased region" description="Low complexity" evidence="9">
    <location>
        <begin position="624"/>
        <end position="706"/>
    </location>
</feature>
<reference evidence="13" key="1">
    <citation type="submission" date="2018-11" db="EMBL/GenBank/DDBJ databases">
        <authorList>
            <person name="Alioto T."/>
            <person name="Alioto T."/>
        </authorList>
    </citation>
    <scope>NUCLEOTIDE SEQUENCE</scope>
</reference>
<name>A0A8B6HRI6_MYTGA</name>
<comment type="caution">
    <text evidence="13">The sequence shown here is derived from an EMBL/GenBank/DDBJ whole genome shotgun (WGS) entry which is preliminary data.</text>
</comment>
<organism evidence="13 14">
    <name type="scientific">Mytilus galloprovincialis</name>
    <name type="common">Mediterranean mussel</name>
    <dbReference type="NCBI Taxonomy" id="29158"/>
    <lineage>
        <taxon>Eukaryota</taxon>
        <taxon>Metazoa</taxon>
        <taxon>Spiralia</taxon>
        <taxon>Lophotrochozoa</taxon>
        <taxon>Mollusca</taxon>
        <taxon>Bivalvia</taxon>
        <taxon>Autobranchia</taxon>
        <taxon>Pteriomorphia</taxon>
        <taxon>Mytilida</taxon>
        <taxon>Mytiloidea</taxon>
        <taxon>Mytilidae</taxon>
        <taxon>Mytilinae</taxon>
        <taxon>Mytilus</taxon>
    </lineage>
</organism>
<dbReference type="Pfam" id="PF17771">
    <property type="entry name" value="ADAMTS_CR_2"/>
    <property type="match status" value="3"/>
</dbReference>
<dbReference type="Gene3D" id="3.40.1620.60">
    <property type="match status" value="3"/>
</dbReference>
<feature type="region of interest" description="Disordered" evidence="9">
    <location>
        <begin position="1066"/>
        <end position="1097"/>
    </location>
</feature>
<protein>
    <recommendedName>
        <fullName evidence="15">Peptidase M12B domain-containing protein</fullName>
    </recommendedName>
</protein>
<evidence type="ECO:0000313" key="13">
    <source>
        <dbReference type="EMBL" id="VDI82939.1"/>
    </source>
</evidence>
<dbReference type="SUPFAM" id="SSF55486">
    <property type="entry name" value="Metalloproteases ('zincins'), catalytic domain"/>
    <property type="match status" value="1"/>
</dbReference>
<keyword evidence="1" id="KW-0645">Protease</keyword>
<feature type="transmembrane region" description="Helical" evidence="10">
    <location>
        <begin position="1264"/>
        <end position="1288"/>
    </location>
</feature>
<dbReference type="PROSITE" id="PS50024">
    <property type="entry name" value="SEA"/>
    <property type="match status" value="1"/>
</dbReference>
<feature type="region of interest" description="Disordered" evidence="9">
    <location>
        <begin position="1365"/>
        <end position="1384"/>
    </location>
</feature>
<feature type="domain" description="Peptidase M12B" evidence="12">
    <location>
        <begin position="1"/>
        <end position="178"/>
    </location>
</feature>
<keyword evidence="10" id="KW-0472">Membrane</keyword>
<dbReference type="GO" id="GO:0006508">
    <property type="term" value="P:proteolysis"/>
    <property type="evidence" value="ECO:0007669"/>
    <property type="project" value="UniProtKB-KW"/>
</dbReference>
<feature type="compositionally biased region" description="Low complexity" evidence="9">
    <location>
        <begin position="820"/>
        <end position="900"/>
    </location>
</feature>
<feature type="compositionally biased region" description="Polar residues" evidence="9">
    <location>
        <begin position="1370"/>
        <end position="1384"/>
    </location>
</feature>
<evidence type="ECO:0000256" key="6">
    <source>
        <dbReference type="ARBA" id="ARBA00023157"/>
    </source>
</evidence>
<dbReference type="PROSITE" id="PS50215">
    <property type="entry name" value="ADAM_MEPRO"/>
    <property type="match status" value="1"/>
</dbReference>
<keyword evidence="14" id="KW-1185">Reference proteome</keyword>